<dbReference type="RefSeq" id="WP_167014028.1">
    <property type="nucleotide sequence ID" value="NZ_VWXF01000003.1"/>
</dbReference>
<dbReference type="EMBL" id="VWXF01000003">
    <property type="protein sequence ID" value="NIF21804.1"/>
    <property type="molecule type" value="Genomic_DNA"/>
</dbReference>
<accession>A0ABX0RDQ6</accession>
<reference evidence="1 2" key="1">
    <citation type="journal article" date="2019" name="bioRxiv">
        <title>Bacteria contribute to plant secondary compound degradation in a generalist herbivore system.</title>
        <authorList>
            <person name="Francoeur C.B."/>
            <person name="Khadempour L."/>
            <person name="Moreira-Soto R.D."/>
            <person name="Gotting K."/>
            <person name="Book A.J."/>
            <person name="Pinto-Tomas A.A."/>
            <person name="Keefover-Ring K."/>
            <person name="Currie C.R."/>
        </authorList>
    </citation>
    <scope>NUCLEOTIDE SEQUENCE [LARGE SCALE GENOMIC DNA]</scope>
    <source>
        <strain evidence="1">Acro-835</strain>
    </source>
</reference>
<dbReference type="Proteomes" id="UP001515683">
    <property type="component" value="Unassembled WGS sequence"/>
</dbReference>
<proteinExistence type="predicted"/>
<keyword evidence="2" id="KW-1185">Reference proteome</keyword>
<comment type="caution">
    <text evidence="1">The sequence shown here is derived from an EMBL/GenBank/DDBJ whole genome shotgun (WGS) entry which is preliminary data.</text>
</comment>
<gene>
    <name evidence="1" type="ORF">F3J40_09375</name>
</gene>
<name>A0ABX0RDQ6_9GAMM</name>
<sequence length="75" mass="8467">MMMLLSGFILMLYNSQTLYPILIGKAAGISEYDVSVHAKRMFQSEMSTINKEKSIIEKRHLNSSLNLLTISGRDS</sequence>
<protein>
    <submittedName>
        <fullName evidence="1">Uncharacterized protein</fullName>
    </submittedName>
</protein>
<evidence type="ECO:0000313" key="1">
    <source>
        <dbReference type="EMBL" id="NIF21804.1"/>
    </source>
</evidence>
<organism evidence="1 2">
    <name type="scientific">Candidatus Pantoea multigeneris</name>
    <dbReference type="NCBI Taxonomy" id="2608357"/>
    <lineage>
        <taxon>Bacteria</taxon>
        <taxon>Pseudomonadati</taxon>
        <taxon>Pseudomonadota</taxon>
        <taxon>Gammaproteobacteria</taxon>
        <taxon>Enterobacterales</taxon>
        <taxon>Erwiniaceae</taxon>
        <taxon>Pantoea</taxon>
    </lineage>
</organism>
<evidence type="ECO:0000313" key="2">
    <source>
        <dbReference type="Proteomes" id="UP001515683"/>
    </source>
</evidence>